<feature type="transmembrane region" description="Helical" evidence="6">
    <location>
        <begin position="214"/>
        <end position="236"/>
    </location>
</feature>
<proteinExistence type="inferred from homology"/>
<feature type="transmembrane region" description="Helical" evidence="6">
    <location>
        <begin position="34"/>
        <end position="52"/>
    </location>
</feature>
<dbReference type="EMBL" id="CDGG01000001">
    <property type="protein sequence ID" value="CEI82300.1"/>
    <property type="molecule type" value="Genomic_DNA"/>
</dbReference>
<accession>A0A0A1MAG7</accession>
<evidence type="ECO:0000313" key="8">
    <source>
        <dbReference type="Proteomes" id="UP000040453"/>
    </source>
</evidence>
<protein>
    <recommendedName>
        <fullName evidence="9">Iron export permease protein FetB</fullName>
    </recommendedName>
</protein>
<comment type="subcellular location">
    <subcellularLocation>
        <location evidence="1">Membrane</location>
        <topology evidence="1">Multi-pass membrane protein</topology>
    </subcellularLocation>
</comment>
<evidence type="ECO:0000256" key="2">
    <source>
        <dbReference type="ARBA" id="ARBA00005268"/>
    </source>
</evidence>
<organism evidence="7 8">
    <name type="scientific">Oceanobacillus oncorhynchi</name>
    <dbReference type="NCBI Taxonomy" id="545501"/>
    <lineage>
        <taxon>Bacteria</taxon>
        <taxon>Bacillati</taxon>
        <taxon>Bacillota</taxon>
        <taxon>Bacilli</taxon>
        <taxon>Bacillales</taxon>
        <taxon>Bacillaceae</taxon>
        <taxon>Oceanobacillus</taxon>
    </lineage>
</organism>
<feature type="transmembrane region" description="Helical" evidence="6">
    <location>
        <begin position="86"/>
        <end position="111"/>
    </location>
</feature>
<feature type="transmembrane region" description="Helical" evidence="6">
    <location>
        <begin position="117"/>
        <end position="138"/>
    </location>
</feature>
<feature type="transmembrane region" description="Helical" evidence="6">
    <location>
        <begin position="58"/>
        <end position="74"/>
    </location>
</feature>
<evidence type="ECO:0000256" key="3">
    <source>
        <dbReference type="ARBA" id="ARBA00022692"/>
    </source>
</evidence>
<reference evidence="7 8" key="1">
    <citation type="submission" date="2014-11" db="EMBL/GenBank/DDBJ databases">
        <authorList>
            <person name="Urmite Genomes Urmite Genomes"/>
        </authorList>
    </citation>
    <scope>NUCLEOTIDE SEQUENCE [LARGE SCALE GENOMIC DNA]</scope>
    <source>
        <strain evidence="7 8">Oc5</strain>
    </source>
</reference>
<keyword evidence="3 6" id="KW-0812">Transmembrane</keyword>
<keyword evidence="8" id="KW-1185">Reference proteome</keyword>
<evidence type="ECO:0008006" key="9">
    <source>
        <dbReference type="Google" id="ProtNLM"/>
    </source>
</evidence>
<keyword evidence="5 6" id="KW-0472">Membrane</keyword>
<evidence type="ECO:0000256" key="4">
    <source>
        <dbReference type="ARBA" id="ARBA00022989"/>
    </source>
</evidence>
<keyword evidence="4 6" id="KW-1133">Transmembrane helix</keyword>
<dbReference type="STRING" id="545501.BN997_02161"/>
<feature type="transmembrane region" description="Helical" evidence="6">
    <location>
        <begin position="6"/>
        <end position="27"/>
    </location>
</feature>
<comment type="similarity">
    <text evidence="2">Belongs to the UPF0014 family.</text>
</comment>
<gene>
    <name evidence="7" type="ORF">BN997_02161</name>
</gene>
<evidence type="ECO:0000256" key="6">
    <source>
        <dbReference type="SAM" id="Phobius"/>
    </source>
</evidence>
<dbReference type="Proteomes" id="UP000040453">
    <property type="component" value="Unassembled WGS sequence"/>
</dbReference>
<dbReference type="OrthoDB" id="9791807at2"/>
<dbReference type="PANTHER" id="PTHR30028">
    <property type="entry name" value="UPF0014 INNER MEMBRANE PROTEIN YBBM-RELATED"/>
    <property type="match status" value="1"/>
</dbReference>
<sequence length="255" mass="28054">MSVLNLSLSLIFVLIPLILSKTLRLGLEKDTFIATIRSIIQLIAVGFILTFVFESDSYLFIILMVALMIGAATHNAQKKGASIKGIIWKLILTFVFIELLTQGILLGFQITPPTAQYIIPISGMVVGNSMVLSILFLNRFTSEIQTQKKETELLLSLGGTPKQAIHLPLIHSIKASLIPTIESQKTIGLVQLPGMMSGQIIAGADPIQAVQFQLLILFLLLTTAAVTSIMLGFLSYPTLFNERMQMHKIKTDEEN</sequence>
<dbReference type="InterPro" id="IPR005226">
    <property type="entry name" value="UPF0014_fam"/>
</dbReference>
<dbReference type="GO" id="GO:0005886">
    <property type="term" value="C:plasma membrane"/>
    <property type="evidence" value="ECO:0007669"/>
    <property type="project" value="TreeGrafter"/>
</dbReference>
<dbReference type="AlphaFoldDB" id="A0A0A1MAG7"/>
<dbReference type="RefSeq" id="WP_042532027.1">
    <property type="nucleotide sequence ID" value="NZ_CDGG01000001.1"/>
</dbReference>
<dbReference type="Pfam" id="PF03649">
    <property type="entry name" value="UPF0014"/>
    <property type="match status" value="1"/>
</dbReference>
<name>A0A0A1MAG7_9BACI</name>
<evidence type="ECO:0000313" key="7">
    <source>
        <dbReference type="EMBL" id="CEI82300.1"/>
    </source>
</evidence>
<evidence type="ECO:0000256" key="5">
    <source>
        <dbReference type="ARBA" id="ARBA00023136"/>
    </source>
</evidence>
<dbReference type="PANTHER" id="PTHR30028:SF0">
    <property type="entry name" value="PROTEIN ALUMINUM SENSITIVE 3"/>
    <property type="match status" value="1"/>
</dbReference>
<evidence type="ECO:0000256" key="1">
    <source>
        <dbReference type="ARBA" id="ARBA00004141"/>
    </source>
</evidence>